<sequence>MAPGSRRDFNCPWKGCRKTFSRRSDISRHHRIHTNERPYHCMFKDCNKSFIQRSGLTVHSRTHTGEKPHICQHMDCHKAFSDSSSLARHQRIHTGCRPYTCQEPIFCRKTTLTRHVNRAHPPGAMECDPSEDISSGRSYQPCATAVPHGQYLLSQQPFCPPTSINHAFYSAQPIVAHSTTVSPTPMDVQQYVQLARQQSDLMHLVFGSLWFQPASQAEVPLVDSHALMIGIPQDLST</sequence>
<keyword evidence="2" id="KW-0479">Metal-binding</keyword>
<accession>A0A5N7CTJ5</accession>
<dbReference type="SUPFAM" id="SSF57667">
    <property type="entry name" value="beta-beta-alpha zinc fingers"/>
    <property type="match status" value="2"/>
</dbReference>
<dbReference type="EMBL" id="ML736952">
    <property type="protein sequence ID" value="KAE8396913.1"/>
    <property type="molecule type" value="Genomic_DNA"/>
</dbReference>
<dbReference type="Gene3D" id="3.30.160.60">
    <property type="entry name" value="Classic Zinc Finger"/>
    <property type="match status" value="3"/>
</dbReference>
<evidence type="ECO:0000256" key="6">
    <source>
        <dbReference type="PROSITE-ProRule" id="PRU00042"/>
    </source>
</evidence>
<dbReference type="SMART" id="SM00355">
    <property type="entry name" value="ZnF_C2H2"/>
    <property type="match status" value="4"/>
</dbReference>
<protein>
    <recommendedName>
        <fullName evidence="7">C2H2-type domain-containing protein</fullName>
    </recommendedName>
</protein>
<dbReference type="GO" id="GO:0000785">
    <property type="term" value="C:chromatin"/>
    <property type="evidence" value="ECO:0007669"/>
    <property type="project" value="TreeGrafter"/>
</dbReference>
<dbReference type="FunFam" id="3.30.160.60:FF:002343">
    <property type="entry name" value="Zinc finger protein 33A"/>
    <property type="match status" value="1"/>
</dbReference>
<evidence type="ECO:0000256" key="1">
    <source>
        <dbReference type="ARBA" id="ARBA00006991"/>
    </source>
</evidence>
<dbReference type="PANTHER" id="PTHR14003:SF22">
    <property type="entry name" value="FINGER DOMAIN PROTEIN, PUTATIVE (AFU_ORTHOLOGUE AFUA_4G11480)-RELATED"/>
    <property type="match status" value="1"/>
</dbReference>
<evidence type="ECO:0000256" key="2">
    <source>
        <dbReference type="ARBA" id="ARBA00022723"/>
    </source>
</evidence>
<name>A0A5N7CTJ5_9EURO</name>
<dbReference type="Pfam" id="PF00096">
    <property type="entry name" value="zf-C2H2"/>
    <property type="match status" value="3"/>
</dbReference>
<dbReference type="GO" id="GO:0005667">
    <property type="term" value="C:transcription regulator complex"/>
    <property type="evidence" value="ECO:0007669"/>
    <property type="project" value="TreeGrafter"/>
</dbReference>
<dbReference type="PANTHER" id="PTHR14003">
    <property type="entry name" value="TRANSCRIPTIONAL REPRESSOR PROTEIN YY"/>
    <property type="match status" value="1"/>
</dbReference>
<comment type="similarity">
    <text evidence="1">Belongs to the krueppel C2H2-type zinc-finger protein family.</text>
</comment>
<dbReference type="GO" id="GO:0000978">
    <property type="term" value="F:RNA polymerase II cis-regulatory region sequence-specific DNA binding"/>
    <property type="evidence" value="ECO:0007669"/>
    <property type="project" value="TreeGrafter"/>
</dbReference>
<dbReference type="AlphaFoldDB" id="A0A5N7CTJ5"/>
<keyword evidence="9" id="KW-1185">Reference proteome</keyword>
<feature type="domain" description="C2H2-type" evidence="7">
    <location>
        <begin position="39"/>
        <end position="68"/>
    </location>
</feature>
<feature type="domain" description="C2H2-type" evidence="7">
    <location>
        <begin position="69"/>
        <end position="98"/>
    </location>
</feature>
<dbReference type="FunFam" id="3.30.160.60:FF:000002">
    <property type="entry name" value="Zinc finger protein 1 homolog"/>
    <property type="match status" value="1"/>
</dbReference>
<proteinExistence type="inferred from homology"/>
<evidence type="ECO:0000313" key="9">
    <source>
        <dbReference type="Proteomes" id="UP000325579"/>
    </source>
</evidence>
<dbReference type="GO" id="GO:0000981">
    <property type="term" value="F:DNA-binding transcription factor activity, RNA polymerase II-specific"/>
    <property type="evidence" value="ECO:0007669"/>
    <property type="project" value="TreeGrafter"/>
</dbReference>
<dbReference type="Proteomes" id="UP000325579">
    <property type="component" value="Unassembled WGS sequence"/>
</dbReference>
<dbReference type="PROSITE" id="PS00028">
    <property type="entry name" value="ZINC_FINGER_C2H2_1"/>
    <property type="match status" value="3"/>
</dbReference>
<dbReference type="OrthoDB" id="3437960at2759"/>
<keyword evidence="5" id="KW-0862">Zinc</keyword>
<dbReference type="PROSITE" id="PS50157">
    <property type="entry name" value="ZINC_FINGER_C2H2_2"/>
    <property type="match status" value="3"/>
</dbReference>
<dbReference type="InterPro" id="IPR013087">
    <property type="entry name" value="Znf_C2H2_type"/>
</dbReference>
<organism evidence="8 9">
    <name type="scientific">Aspergillus pseudonomiae</name>
    <dbReference type="NCBI Taxonomy" id="1506151"/>
    <lineage>
        <taxon>Eukaryota</taxon>
        <taxon>Fungi</taxon>
        <taxon>Dikarya</taxon>
        <taxon>Ascomycota</taxon>
        <taxon>Pezizomycotina</taxon>
        <taxon>Eurotiomycetes</taxon>
        <taxon>Eurotiomycetidae</taxon>
        <taxon>Eurotiales</taxon>
        <taxon>Aspergillaceae</taxon>
        <taxon>Aspergillus</taxon>
        <taxon>Aspergillus subgen. Circumdati</taxon>
    </lineage>
</organism>
<dbReference type="RefSeq" id="XP_031934232.1">
    <property type="nucleotide sequence ID" value="XM_032089290.1"/>
</dbReference>
<dbReference type="InterPro" id="IPR036236">
    <property type="entry name" value="Znf_C2H2_sf"/>
</dbReference>
<reference evidence="8 9" key="1">
    <citation type="submission" date="2019-04" db="EMBL/GenBank/DDBJ databases">
        <authorList>
            <consortium name="DOE Joint Genome Institute"/>
            <person name="Mondo S."/>
            <person name="Kjaerbolling I."/>
            <person name="Vesth T."/>
            <person name="Frisvad J.C."/>
            <person name="Nybo J.L."/>
            <person name="Theobald S."/>
            <person name="Kildgaard S."/>
            <person name="Isbrandt T."/>
            <person name="Kuo A."/>
            <person name="Sato A."/>
            <person name="Lyhne E.K."/>
            <person name="Kogle M.E."/>
            <person name="Wiebenga A."/>
            <person name="Kun R.S."/>
            <person name="Lubbers R.J."/>
            <person name="Makela M.R."/>
            <person name="Barry K."/>
            <person name="Chovatia M."/>
            <person name="Clum A."/>
            <person name="Daum C."/>
            <person name="Haridas S."/>
            <person name="He G."/>
            <person name="LaButti K."/>
            <person name="Lipzen A."/>
            <person name="Riley R."/>
            <person name="Salamov A."/>
            <person name="Simmons B.A."/>
            <person name="Magnuson J.K."/>
            <person name="Henrissat B."/>
            <person name="Mortensen U.H."/>
            <person name="Larsen T.O."/>
            <person name="Devries R.P."/>
            <person name="Grigoriev I.V."/>
            <person name="Machida M."/>
            <person name="Baker S.E."/>
            <person name="Andersen M.R."/>
            <person name="Cantor M.N."/>
            <person name="Hua S.X."/>
        </authorList>
    </citation>
    <scope>NUCLEOTIDE SEQUENCE [LARGE SCALE GENOMIC DNA]</scope>
    <source>
        <strain evidence="8 9">CBS 119388</strain>
    </source>
</reference>
<evidence type="ECO:0000256" key="5">
    <source>
        <dbReference type="ARBA" id="ARBA00022833"/>
    </source>
</evidence>
<evidence type="ECO:0000313" key="8">
    <source>
        <dbReference type="EMBL" id="KAE8396913.1"/>
    </source>
</evidence>
<gene>
    <name evidence="8" type="ORF">BDV37DRAFT_292987</name>
</gene>
<keyword evidence="4 6" id="KW-0863">Zinc-finger</keyword>
<evidence type="ECO:0000256" key="3">
    <source>
        <dbReference type="ARBA" id="ARBA00022737"/>
    </source>
</evidence>
<evidence type="ECO:0000259" key="7">
    <source>
        <dbReference type="PROSITE" id="PS50157"/>
    </source>
</evidence>
<dbReference type="GO" id="GO:0008270">
    <property type="term" value="F:zinc ion binding"/>
    <property type="evidence" value="ECO:0007669"/>
    <property type="project" value="UniProtKB-KW"/>
</dbReference>
<dbReference type="GeneID" id="43673981"/>
<feature type="domain" description="C2H2-type" evidence="7">
    <location>
        <begin position="9"/>
        <end position="38"/>
    </location>
</feature>
<keyword evidence="3" id="KW-0677">Repeat</keyword>
<evidence type="ECO:0000256" key="4">
    <source>
        <dbReference type="ARBA" id="ARBA00022771"/>
    </source>
</evidence>